<sequence length="453" mass="52749">MMSNRYVTTPSKSAPQYSFPILSPDEIFQCLGELQIPFSEDYLRKPSAESVRALFEQFLELLMGSSKEELSQPVFGAVDVISYPELHEDSIPFLAFHRRMQKLMTACGVPDFCMNDYAKPDYQRLRRLLSAVINLAKFREERLIRFQDLNNSSEALLERKHALAKTNASLKAEIDLYNKKVEAERPQSEALEKKTSNLASELQELHEKQSKLQSDIRKLKAEVSELGEKAASLRVKVLHKEQEVGRYESMVVSSPERVRKEIEDQQEQLEYDREQIVSMERRTRELQNRVSGLQVCETDVHMGITVMEECEREMDRSKFQLQLVRDRKQAISVAESELRRLENQESYLKRQVQSSEERVSRIQKQISDRELEVQATYEKLQNDRTVAERERAAVESRIAQNEKLVSQTSDKKAKLGAEFEAELESSTEAYRKLEDQVVKYHRQLFTHMQEARV</sequence>
<dbReference type="EMBL" id="JAMWBK010000003">
    <property type="protein sequence ID" value="KAJ8906999.1"/>
    <property type="molecule type" value="Genomic_DNA"/>
</dbReference>
<feature type="coiled-coil region" evidence="12">
    <location>
        <begin position="188"/>
        <end position="236"/>
    </location>
</feature>
<comment type="caution">
    <text evidence="15">The sequence shown here is derived from an EMBL/GenBank/DDBJ whole genome shotgun (WGS) entry which is preliminary data.</text>
</comment>
<reference evidence="15 16" key="1">
    <citation type="journal article" date="2023" name="Nat. Commun.">
        <title>Origin of minicircular mitochondrial genomes in red algae.</title>
        <authorList>
            <person name="Lee Y."/>
            <person name="Cho C.H."/>
            <person name="Lee Y.M."/>
            <person name="Park S.I."/>
            <person name="Yang J.H."/>
            <person name="West J.A."/>
            <person name="Bhattacharya D."/>
            <person name="Yoon H.S."/>
        </authorList>
    </citation>
    <scope>NUCLEOTIDE SEQUENCE [LARGE SCALE GENOMIC DNA]</scope>
    <source>
        <strain evidence="15 16">CCMP1338</strain>
        <tissue evidence="15">Whole cell</tissue>
    </source>
</reference>
<dbReference type="GO" id="GO:0051383">
    <property type="term" value="P:kinetochore organization"/>
    <property type="evidence" value="ECO:0007669"/>
    <property type="project" value="TreeGrafter"/>
</dbReference>
<name>A0AAV8UY66_9RHOD</name>
<dbReference type="GO" id="GO:0045132">
    <property type="term" value="P:meiotic chromosome segregation"/>
    <property type="evidence" value="ECO:0007669"/>
    <property type="project" value="TreeGrafter"/>
</dbReference>
<evidence type="ECO:0008006" key="17">
    <source>
        <dbReference type="Google" id="ProtNLM"/>
    </source>
</evidence>
<accession>A0AAV8UY66</accession>
<dbReference type="Pfam" id="PF18595">
    <property type="entry name" value="Nuf2_DHR10-like"/>
    <property type="match status" value="1"/>
</dbReference>
<comment type="similarity">
    <text evidence="3">Belongs to the NUF2 family.</text>
</comment>
<evidence type="ECO:0000256" key="4">
    <source>
        <dbReference type="ARBA" id="ARBA00022454"/>
    </source>
</evidence>
<proteinExistence type="inferred from homology"/>
<dbReference type="GO" id="GO:0051315">
    <property type="term" value="P:attachment of mitotic spindle microtubules to kinetochore"/>
    <property type="evidence" value="ECO:0007669"/>
    <property type="project" value="TreeGrafter"/>
</dbReference>
<keyword evidence="5" id="KW-0132">Cell division</keyword>
<dbReference type="Proteomes" id="UP001157974">
    <property type="component" value="Unassembled WGS sequence"/>
</dbReference>
<evidence type="ECO:0000256" key="10">
    <source>
        <dbReference type="ARBA" id="ARBA00023306"/>
    </source>
</evidence>
<feature type="domain" description="Nuf2 DHR10-like" evidence="14">
    <location>
        <begin position="266"/>
        <end position="382"/>
    </location>
</feature>
<comment type="subcellular location">
    <subcellularLocation>
        <location evidence="2">Chromosome</location>
        <location evidence="2">Centromere</location>
        <location evidence="2">Kinetochore</location>
    </subcellularLocation>
    <subcellularLocation>
        <location evidence="1">Nucleus</location>
    </subcellularLocation>
</comment>
<evidence type="ECO:0000256" key="6">
    <source>
        <dbReference type="ARBA" id="ARBA00022776"/>
    </source>
</evidence>
<dbReference type="Pfam" id="PF03800">
    <property type="entry name" value="Nuf2"/>
    <property type="match status" value="1"/>
</dbReference>
<dbReference type="AlphaFoldDB" id="A0AAV8UY66"/>
<evidence type="ECO:0000256" key="5">
    <source>
        <dbReference type="ARBA" id="ARBA00022618"/>
    </source>
</evidence>
<evidence type="ECO:0000256" key="12">
    <source>
        <dbReference type="SAM" id="Coils"/>
    </source>
</evidence>
<keyword evidence="6" id="KW-0498">Mitosis</keyword>
<dbReference type="InterPro" id="IPR041112">
    <property type="entry name" value="Nuf2_DHR10-like"/>
</dbReference>
<evidence type="ECO:0000256" key="9">
    <source>
        <dbReference type="ARBA" id="ARBA00023242"/>
    </source>
</evidence>
<feature type="domain" description="Kinetochore protein Nuf2 N-terminal" evidence="13">
    <location>
        <begin position="16"/>
        <end position="153"/>
    </location>
</feature>
<evidence type="ECO:0000256" key="2">
    <source>
        <dbReference type="ARBA" id="ARBA00004629"/>
    </source>
</evidence>
<gene>
    <name evidence="15" type="ORF">NDN08_003482</name>
</gene>
<keyword evidence="7" id="KW-0995">Kinetochore</keyword>
<evidence type="ECO:0000313" key="16">
    <source>
        <dbReference type="Proteomes" id="UP001157974"/>
    </source>
</evidence>
<dbReference type="GO" id="GO:0005634">
    <property type="term" value="C:nucleus"/>
    <property type="evidence" value="ECO:0007669"/>
    <property type="project" value="UniProtKB-SubCell"/>
</dbReference>
<dbReference type="GO" id="GO:0044877">
    <property type="term" value="F:protein-containing complex binding"/>
    <property type="evidence" value="ECO:0007669"/>
    <property type="project" value="TreeGrafter"/>
</dbReference>
<evidence type="ECO:0000256" key="11">
    <source>
        <dbReference type="ARBA" id="ARBA00023328"/>
    </source>
</evidence>
<dbReference type="InterPro" id="IPR005549">
    <property type="entry name" value="Kinetochore_Nuf2_N"/>
</dbReference>
<keyword evidence="9" id="KW-0539">Nucleus</keyword>
<evidence type="ECO:0000259" key="13">
    <source>
        <dbReference type="Pfam" id="PF03800"/>
    </source>
</evidence>
<keyword evidence="8 12" id="KW-0175">Coiled coil</keyword>
<dbReference type="PANTHER" id="PTHR21650:SF2">
    <property type="entry name" value="KINETOCHORE PROTEIN NUF2"/>
    <property type="match status" value="1"/>
</dbReference>
<keyword evidence="16" id="KW-1185">Reference proteome</keyword>
<dbReference type="GO" id="GO:0031262">
    <property type="term" value="C:Ndc80 complex"/>
    <property type="evidence" value="ECO:0007669"/>
    <property type="project" value="InterPro"/>
</dbReference>
<dbReference type="InterPro" id="IPR038275">
    <property type="entry name" value="Nuf2_N_sf"/>
</dbReference>
<evidence type="ECO:0000256" key="8">
    <source>
        <dbReference type="ARBA" id="ARBA00023054"/>
    </source>
</evidence>
<protein>
    <recommendedName>
        <fullName evidence="17">Kinetochore protein NUF2</fullName>
    </recommendedName>
</protein>
<evidence type="ECO:0000259" key="14">
    <source>
        <dbReference type="Pfam" id="PF18595"/>
    </source>
</evidence>
<dbReference type="GO" id="GO:0007052">
    <property type="term" value="P:mitotic spindle organization"/>
    <property type="evidence" value="ECO:0007669"/>
    <property type="project" value="TreeGrafter"/>
</dbReference>
<feature type="coiled-coil region" evidence="12">
    <location>
        <begin position="307"/>
        <end position="443"/>
    </location>
</feature>
<evidence type="ECO:0000313" key="15">
    <source>
        <dbReference type="EMBL" id="KAJ8906999.1"/>
    </source>
</evidence>
<keyword evidence="10" id="KW-0131">Cell cycle</keyword>
<organism evidence="15 16">
    <name type="scientific">Rhodosorus marinus</name>
    <dbReference type="NCBI Taxonomy" id="101924"/>
    <lineage>
        <taxon>Eukaryota</taxon>
        <taxon>Rhodophyta</taxon>
        <taxon>Stylonematophyceae</taxon>
        <taxon>Stylonematales</taxon>
        <taxon>Stylonemataceae</taxon>
        <taxon>Rhodosorus</taxon>
    </lineage>
</organism>
<dbReference type="PANTHER" id="PTHR21650">
    <property type="entry name" value="MEMBRALIN/KINETOCHORE PROTEIN NUF2"/>
    <property type="match status" value="1"/>
</dbReference>
<evidence type="ECO:0000256" key="7">
    <source>
        <dbReference type="ARBA" id="ARBA00022838"/>
    </source>
</evidence>
<evidence type="ECO:0000256" key="1">
    <source>
        <dbReference type="ARBA" id="ARBA00004123"/>
    </source>
</evidence>
<keyword evidence="4" id="KW-0158">Chromosome</keyword>
<dbReference type="Gene3D" id="1.10.418.60">
    <property type="entry name" value="Ncd80 complex, Nuf2 subunit"/>
    <property type="match status" value="1"/>
</dbReference>
<keyword evidence="11" id="KW-0137">Centromere</keyword>
<evidence type="ECO:0000256" key="3">
    <source>
        <dbReference type="ARBA" id="ARBA00005498"/>
    </source>
</evidence>
<dbReference type="GO" id="GO:0051301">
    <property type="term" value="P:cell division"/>
    <property type="evidence" value="ECO:0007669"/>
    <property type="project" value="UniProtKB-KW"/>
</dbReference>